<name>R7VDC4_CAPTE</name>
<dbReference type="InterPro" id="IPR027417">
    <property type="entry name" value="P-loop_NTPase"/>
</dbReference>
<evidence type="ECO:0000256" key="3">
    <source>
        <dbReference type="ARBA" id="ARBA00022840"/>
    </source>
</evidence>
<dbReference type="Pfam" id="PF00225">
    <property type="entry name" value="Kinesin"/>
    <property type="match status" value="1"/>
</dbReference>
<dbReference type="Gene3D" id="2.60.40.4330">
    <property type="entry name" value="Kinesin-like protein Kif23, Arf6-interacting domain"/>
    <property type="match status" value="1"/>
</dbReference>
<dbReference type="PROSITE" id="PS00411">
    <property type="entry name" value="KINESIN_MOTOR_1"/>
    <property type="match status" value="1"/>
</dbReference>
<keyword evidence="2 5" id="KW-0547">Nucleotide-binding</keyword>
<feature type="region of interest" description="Disordered" evidence="7">
    <location>
        <begin position="662"/>
        <end position="723"/>
    </location>
</feature>
<evidence type="ECO:0000256" key="6">
    <source>
        <dbReference type="RuleBase" id="RU000394"/>
    </source>
</evidence>
<evidence type="ECO:0000256" key="7">
    <source>
        <dbReference type="SAM" id="MobiDB-lite"/>
    </source>
</evidence>
<feature type="compositionally biased region" description="Basic residues" evidence="7">
    <location>
        <begin position="1"/>
        <end position="19"/>
    </location>
</feature>
<evidence type="ECO:0000313" key="9">
    <source>
        <dbReference type="EMBL" id="ELU14301.1"/>
    </source>
</evidence>
<organism evidence="9">
    <name type="scientific">Capitella teleta</name>
    <name type="common">Polychaete worm</name>
    <dbReference type="NCBI Taxonomy" id="283909"/>
    <lineage>
        <taxon>Eukaryota</taxon>
        <taxon>Metazoa</taxon>
        <taxon>Spiralia</taxon>
        <taxon>Lophotrochozoa</taxon>
        <taxon>Annelida</taxon>
        <taxon>Polychaeta</taxon>
        <taxon>Sedentaria</taxon>
        <taxon>Scolecida</taxon>
        <taxon>Capitellidae</taxon>
        <taxon>Capitella</taxon>
    </lineage>
</organism>
<reference evidence="11" key="1">
    <citation type="submission" date="2012-12" db="EMBL/GenBank/DDBJ databases">
        <authorList>
            <person name="Hellsten U."/>
            <person name="Grimwood J."/>
            <person name="Chapman J.A."/>
            <person name="Shapiro H."/>
            <person name="Aerts A."/>
            <person name="Otillar R.P."/>
            <person name="Terry A.Y."/>
            <person name="Boore J.L."/>
            <person name="Simakov O."/>
            <person name="Marletaz F."/>
            <person name="Cho S.-J."/>
            <person name="Edsinger-Gonzales E."/>
            <person name="Havlak P."/>
            <person name="Kuo D.-H."/>
            <person name="Larsson T."/>
            <person name="Lv J."/>
            <person name="Arendt D."/>
            <person name="Savage R."/>
            <person name="Osoegawa K."/>
            <person name="de Jong P."/>
            <person name="Lindberg D.R."/>
            <person name="Seaver E.C."/>
            <person name="Weisblat D.A."/>
            <person name="Putnam N.H."/>
            <person name="Grigoriev I.V."/>
            <person name="Rokhsar D.S."/>
        </authorList>
    </citation>
    <scope>NUCLEOTIDE SEQUENCE</scope>
    <source>
        <strain evidence="11">I ESC-2004</strain>
    </source>
</reference>
<dbReference type="Gene3D" id="3.40.850.10">
    <property type="entry name" value="Kinesin motor domain"/>
    <property type="match status" value="1"/>
</dbReference>
<reference evidence="9 11" key="2">
    <citation type="journal article" date="2013" name="Nature">
        <title>Insights into bilaterian evolution from three spiralian genomes.</title>
        <authorList>
            <person name="Simakov O."/>
            <person name="Marletaz F."/>
            <person name="Cho S.J."/>
            <person name="Edsinger-Gonzales E."/>
            <person name="Havlak P."/>
            <person name="Hellsten U."/>
            <person name="Kuo D.H."/>
            <person name="Larsson T."/>
            <person name="Lv J."/>
            <person name="Arendt D."/>
            <person name="Savage R."/>
            <person name="Osoegawa K."/>
            <person name="de Jong P."/>
            <person name="Grimwood J."/>
            <person name="Chapman J.A."/>
            <person name="Shapiro H."/>
            <person name="Aerts A."/>
            <person name="Otillar R.P."/>
            <person name="Terry A.Y."/>
            <person name="Boore J.L."/>
            <person name="Grigoriev I.V."/>
            <person name="Lindberg D.R."/>
            <person name="Seaver E.C."/>
            <person name="Weisblat D.A."/>
            <person name="Putnam N.H."/>
            <person name="Rokhsar D.S."/>
        </authorList>
    </citation>
    <scope>NUCLEOTIDE SEQUENCE</scope>
    <source>
        <strain evidence="9 11">I ESC-2004</strain>
    </source>
</reference>
<dbReference type="Pfam" id="PF16540">
    <property type="entry name" value="MKLP1_Arf_bdg"/>
    <property type="match status" value="1"/>
</dbReference>
<evidence type="ECO:0000313" key="10">
    <source>
        <dbReference type="EnsemblMetazoa" id="CapteP183430"/>
    </source>
</evidence>
<keyword evidence="6" id="KW-0493">Microtubule</keyword>
<dbReference type="STRING" id="283909.R7VDC4"/>
<dbReference type="InterPro" id="IPR001752">
    <property type="entry name" value="Kinesin_motor_dom"/>
</dbReference>
<accession>R7VDC4</accession>
<dbReference type="PANTHER" id="PTHR24115">
    <property type="entry name" value="KINESIN-RELATED"/>
    <property type="match status" value="1"/>
</dbReference>
<comment type="subcellular location">
    <subcellularLocation>
        <location evidence="1">Cytoplasm</location>
        <location evidence="1">Cytoskeleton</location>
    </subcellularLocation>
</comment>
<dbReference type="InterPro" id="IPR036961">
    <property type="entry name" value="Kinesin_motor_dom_sf"/>
</dbReference>
<comment type="similarity">
    <text evidence="5 6">Belongs to the TRAFAC class myosin-kinesin ATPase superfamily. Kinesin family.</text>
</comment>
<keyword evidence="4" id="KW-0963">Cytoplasm</keyword>
<feature type="compositionally biased region" description="Polar residues" evidence="7">
    <location>
        <begin position="662"/>
        <end position="673"/>
    </location>
</feature>
<feature type="region of interest" description="Disordered" evidence="7">
    <location>
        <begin position="1"/>
        <end position="22"/>
    </location>
</feature>
<feature type="compositionally biased region" description="Polar residues" evidence="7">
    <location>
        <begin position="540"/>
        <end position="556"/>
    </location>
</feature>
<dbReference type="GO" id="GO:0005524">
    <property type="term" value="F:ATP binding"/>
    <property type="evidence" value="ECO:0007669"/>
    <property type="project" value="UniProtKB-UniRule"/>
</dbReference>
<dbReference type="Proteomes" id="UP000014760">
    <property type="component" value="Unassembled WGS sequence"/>
</dbReference>
<dbReference type="GO" id="GO:0005634">
    <property type="term" value="C:nucleus"/>
    <property type="evidence" value="ECO:0007669"/>
    <property type="project" value="TreeGrafter"/>
</dbReference>
<reference evidence="10" key="3">
    <citation type="submission" date="2015-06" db="UniProtKB">
        <authorList>
            <consortium name="EnsemblMetazoa"/>
        </authorList>
    </citation>
    <scope>IDENTIFICATION</scope>
</reference>
<evidence type="ECO:0000256" key="1">
    <source>
        <dbReference type="ARBA" id="ARBA00004245"/>
    </source>
</evidence>
<keyword evidence="4" id="KW-0206">Cytoskeleton</keyword>
<evidence type="ECO:0000256" key="4">
    <source>
        <dbReference type="ARBA" id="ARBA00023212"/>
    </source>
</evidence>
<dbReference type="PRINTS" id="PR00380">
    <property type="entry name" value="KINESINHEAVY"/>
</dbReference>
<dbReference type="InterPro" id="IPR019821">
    <property type="entry name" value="Kinesin_motor_CS"/>
</dbReference>
<feature type="region of interest" description="Disordered" evidence="7">
    <location>
        <begin position="534"/>
        <end position="606"/>
    </location>
</feature>
<dbReference type="CDD" id="cd01368">
    <property type="entry name" value="KISc_KIF23_like"/>
    <property type="match status" value="1"/>
</dbReference>
<feature type="compositionally biased region" description="Basic and acidic residues" evidence="7">
    <location>
        <begin position="580"/>
        <end position="606"/>
    </location>
</feature>
<evidence type="ECO:0000259" key="8">
    <source>
        <dbReference type="PROSITE" id="PS50067"/>
    </source>
</evidence>
<keyword evidence="11" id="KW-1185">Reference proteome</keyword>
<dbReference type="InterPro" id="IPR032384">
    <property type="entry name" value="Kif23_Arf-bd"/>
</dbReference>
<dbReference type="PANTHER" id="PTHR24115:SF600">
    <property type="entry name" value="KINESIN-LIKE PROTEIN KIF23"/>
    <property type="match status" value="1"/>
</dbReference>
<dbReference type="HOGENOM" id="CLU_001485_13_0_1"/>
<proteinExistence type="inferred from homology"/>
<dbReference type="GO" id="GO:0005874">
    <property type="term" value="C:microtubule"/>
    <property type="evidence" value="ECO:0007669"/>
    <property type="project" value="UniProtKB-KW"/>
</dbReference>
<evidence type="ECO:0000256" key="5">
    <source>
        <dbReference type="PROSITE-ProRule" id="PRU00283"/>
    </source>
</evidence>
<keyword evidence="3 5" id="KW-0067">ATP-binding</keyword>
<evidence type="ECO:0000256" key="2">
    <source>
        <dbReference type="ARBA" id="ARBA00022741"/>
    </source>
</evidence>
<dbReference type="InterPro" id="IPR038105">
    <property type="entry name" value="Kif23_Arf-bd_sf"/>
</dbReference>
<dbReference type="EMBL" id="KB294622">
    <property type="protein sequence ID" value="ELU14301.1"/>
    <property type="molecule type" value="Genomic_DNA"/>
</dbReference>
<dbReference type="OrthoDB" id="2403182at2759"/>
<dbReference type="EMBL" id="AMQN01004883">
    <property type="status" value="NOT_ANNOTATED_CDS"/>
    <property type="molecule type" value="Genomic_DNA"/>
</dbReference>
<dbReference type="PROSITE" id="PS50067">
    <property type="entry name" value="KINESIN_MOTOR_2"/>
    <property type="match status" value="1"/>
</dbReference>
<dbReference type="OMA" id="INPRIED"/>
<sequence length="839" mass="96012">MKPQRGKTPKKTPASKRTNKQTDPVHVYCRIKPLDDPDIPVCIKVLSPSSISLTPGPNSNAAKNGVMKESQYSFEYVFDEYASQKAVFEHIALPLVEDVLSGKNALLFAYGVTCSGKTHTMTGNPQDPGVLPRCLDVMFNSIAAMQAKKYVFKPDKMNGFEVQTEADAMLERQHKEIMPKMNSVNDTPRKEKYDHSVPRVRDTTRVENLEEDNNYAVFVSYVEIYNNYIYDLLEELQYDAITGYKPPTSRVLREDSTRNMYVSSVTEVEVKSTEEAYEVLWKGQRRRRVAHTALNTESSRSHSVFNVRLVQAPLDPRGEEVLQDKDKVCVSQLALVDLAGSERTGRTNSTGDRLKEAGNINQSLMALRACIEALRESQTSNISKMVPYRDSRLTHLFKNYFDGEGKVRMVVCVNPMEEEYDESLQVMKFAELTREVQVARPQQVRFDIGLARGRRHLRDQIRTEVAENRDLPPVYDLGPLFPSTELLDPADEVTLRTLIDFLRRRETTRTTLIGDLSSREDRFRTRLLEIERQNQELKSENQSLRKQLDSNESQSNKIHRQVRSLEKANEALQRTASQFEQEKKGLERELDDKEYRMRKAMSDKDRLKQDFNTKMALTEHEVGRQLEQAKRKLKNESQQQLRAKQQKLEMLRTIINDSDVDSVTSQTPFTQPVNKAVPRTTRNRSPPPVKPKPVVNPRIKHRRSKSSNDVWLDHKPTNTVDTGTILQPNIKKKKSVNQLSEKATREASKYLLTHQEMDSDDNLTTKLVKGHITRTSAGGSAVVFDDVETIKQTSPGDRKRRSPALRPEDFEGEWTDTETRCKIAVEGHGQLKRIKTSAV</sequence>
<dbReference type="SMART" id="SM00129">
    <property type="entry name" value="KISc"/>
    <property type="match status" value="1"/>
</dbReference>
<protein>
    <recommendedName>
        <fullName evidence="6">Kinesin-like protein</fullName>
    </recommendedName>
</protein>
<feature type="region of interest" description="Disordered" evidence="7">
    <location>
        <begin position="788"/>
        <end position="813"/>
    </location>
</feature>
<dbReference type="SUPFAM" id="SSF52540">
    <property type="entry name" value="P-loop containing nucleoside triphosphate hydrolases"/>
    <property type="match status" value="1"/>
</dbReference>
<feature type="domain" description="Kinesin motor" evidence="8">
    <location>
        <begin position="24"/>
        <end position="436"/>
    </location>
</feature>
<dbReference type="EnsemblMetazoa" id="CapteT183430">
    <property type="protein sequence ID" value="CapteP183430"/>
    <property type="gene ID" value="CapteG183430"/>
</dbReference>
<dbReference type="InterPro" id="IPR027640">
    <property type="entry name" value="Kinesin-like_fam"/>
</dbReference>
<evidence type="ECO:0000313" key="11">
    <source>
        <dbReference type="Proteomes" id="UP000014760"/>
    </source>
</evidence>
<keyword evidence="5 6" id="KW-0505">Motor protein</keyword>
<dbReference type="AlphaFoldDB" id="R7VDC4"/>
<dbReference type="GO" id="GO:0016887">
    <property type="term" value="F:ATP hydrolysis activity"/>
    <property type="evidence" value="ECO:0007669"/>
    <property type="project" value="TreeGrafter"/>
</dbReference>
<gene>
    <name evidence="9" type="ORF">CAPTEDRAFT_183430</name>
</gene>
<feature type="binding site" evidence="5">
    <location>
        <begin position="111"/>
        <end position="118"/>
    </location>
    <ligand>
        <name>ATP</name>
        <dbReference type="ChEBI" id="CHEBI:30616"/>
    </ligand>
</feature>
<dbReference type="GO" id="GO:0008017">
    <property type="term" value="F:microtubule binding"/>
    <property type="evidence" value="ECO:0007669"/>
    <property type="project" value="InterPro"/>
</dbReference>
<dbReference type="FunCoup" id="R7VDC4">
    <property type="interactions" value="490"/>
</dbReference>
<dbReference type="GO" id="GO:0005871">
    <property type="term" value="C:kinesin complex"/>
    <property type="evidence" value="ECO:0007669"/>
    <property type="project" value="TreeGrafter"/>
</dbReference>
<dbReference type="GO" id="GO:0007018">
    <property type="term" value="P:microtubule-based movement"/>
    <property type="evidence" value="ECO:0007669"/>
    <property type="project" value="InterPro"/>
</dbReference>
<dbReference type="GO" id="GO:0003777">
    <property type="term" value="F:microtubule motor activity"/>
    <property type="evidence" value="ECO:0007669"/>
    <property type="project" value="InterPro"/>
</dbReference>